<evidence type="ECO:0000313" key="1">
    <source>
        <dbReference type="EMBL" id="MFF3574451.1"/>
    </source>
</evidence>
<sequence length="105" mass="11595">MSISSASGCDEAGFCPVYRLRRLGEYARGIGVRRQIPHRTVPTRVEDRVVAGRPHGRQIDRIPQFLRGQGPELVPFHGAGGHPESDRIVVLVGCWDAGRSRRKPG</sequence>
<evidence type="ECO:0000313" key="2">
    <source>
        <dbReference type="Proteomes" id="UP001601992"/>
    </source>
</evidence>
<organism evidence="1 2">
    <name type="scientific">Nocardia jiangxiensis</name>
    <dbReference type="NCBI Taxonomy" id="282685"/>
    <lineage>
        <taxon>Bacteria</taxon>
        <taxon>Bacillati</taxon>
        <taxon>Actinomycetota</taxon>
        <taxon>Actinomycetes</taxon>
        <taxon>Mycobacteriales</taxon>
        <taxon>Nocardiaceae</taxon>
        <taxon>Nocardia</taxon>
    </lineage>
</organism>
<name>A0ABW6SDP8_9NOCA</name>
<protein>
    <submittedName>
        <fullName evidence="1">Uncharacterized protein</fullName>
    </submittedName>
</protein>
<dbReference type="Proteomes" id="UP001601992">
    <property type="component" value="Unassembled WGS sequence"/>
</dbReference>
<dbReference type="RefSeq" id="WP_387406839.1">
    <property type="nucleotide sequence ID" value="NZ_JBIAQY010000027.1"/>
</dbReference>
<dbReference type="EMBL" id="JBIAQY010000027">
    <property type="protein sequence ID" value="MFF3574451.1"/>
    <property type="molecule type" value="Genomic_DNA"/>
</dbReference>
<reference evidence="1 2" key="1">
    <citation type="submission" date="2024-10" db="EMBL/GenBank/DDBJ databases">
        <title>The Natural Products Discovery Center: Release of the First 8490 Sequenced Strains for Exploring Actinobacteria Biosynthetic Diversity.</title>
        <authorList>
            <person name="Kalkreuter E."/>
            <person name="Kautsar S.A."/>
            <person name="Yang D."/>
            <person name="Bader C.D."/>
            <person name="Teijaro C.N."/>
            <person name="Fluegel L."/>
            <person name="Davis C.M."/>
            <person name="Simpson J.R."/>
            <person name="Lauterbach L."/>
            <person name="Steele A.D."/>
            <person name="Gui C."/>
            <person name="Meng S."/>
            <person name="Li G."/>
            <person name="Viehrig K."/>
            <person name="Ye F."/>
            <person name="Su P."/>
            <person name="Kiefer A.F."/>
            <person name="Nichols A."/>
            <person name="Cepeda A.J."/>
            <person name="Yan W."/>
            <person name="Fan B."/>
            <person name="Jiang Y."/>
            <person name="Adhikari A."/>
            <person name="Zheng C.-J."/>
            <person name="Schuster L."/>
            <person name="Cowan T.M."/>
            <person name="Smanski M.J."/>
            <person name="Chevrette M.G."/>
            <person name="De Carvalho L.P.S."/>
            <person name="Shen B."/>
        </authorList>
    </citation>
    <scope>NUCLEOTIDE SEQUENCE [LARGE SCALE GENOMIC DNA]</scope>
    <source>
        <strain evidence="1 2">NPDC002593</strain>
    </source>
</reference>
<gene>
    <name evidence="1" type="ORF">ACFYXQ_42550</name>
</gene>
<accession>A0ABW6SDP8</accession>
<keyword evidence="2" id="KW-1185">Reference proteome</keyword>
<proteinExistence type="predicted"/>
<comment type="caution">
    <text evidence="1">The sequence shown here is derived from an EMBL/GenBank/DDBJ whole genome shotgun (WGS) entry which is preliminary data.</text>
</comment>